<gene>
    <name evidence="2" type="ORF">DPMN_050876</name>
</gene>
<evidence type="ECO:0000259" key="1">
    <source>
        <dbReference type="Pfam" id="PF00390"/>
    </source>
</evidence>
<dbReference type="GO" id="GO:0006108">
    <property type="term" value="P:malate metabolic process"/>
    <property type="evidence" value="ECO:0007669"/>
    <property type="project" value="TreeGrafter"/>
</dbReference>
<reference evidence="2" key="2">
    <citation type="submission" date="2020-11" db="EMBL/GenBank/DDBJ databases">
        <authorList>
            <person name="McCartney M.A."/>
            <person name="Auch B."/>
            <person name="Kono T."/>
            <person name="Mallez S."/>
            <person name="Becker A."/>
            <person name="Gohl D.M."/>
            <person name="Silverstein K.A.T."/>
            <person name="Koren S."/>
            <person name="Bechman K.B."/>
            <person name="Herman A."/>
            <person name="Abrahante J.E."/>
            <person name="Garbe J."/>
        </authorList>
    </citation>
    <scope>NUCLEOTIDE SEQUENCE</scope>
    <source>
        <strain evidence="2">Duluth1</strain>
        <tissue evidence="2">Whole animal</tissue>
    </source>
</reference>
<dbReference type="InterPro" id="IPR046346">
    <property type="entry name" value="Aminoacid_DH-like_N_sf"/>
</dbReference>
<dbReference type="Pfam" id="PF00390">
    <property type="entry name" value="malic"/>
    <property type="match status" value="1"/>
</dbReference>
<name>A0A9D4CID9_DREPO</name>
<protein>
    <recommendedName>
        <fullName evidence="1">Malic enzyme N-terminal domain-containing protein</fullName>
    </recommendedName>
</protein>
<dbReference type="EMBL" id="JAIWYP010000012">
    <property type="protein sequence ID" value="KAH3725047.1"/>
    <property type="molecule type" value="Genomic_DNA"/>
</dbReference>
<dbReference type="AlphaFoldDB" id="A0A9D4CID9"/>
<sequence length="84" mass="9982">MGIHGLLPPVIIDQDTQLARVMSNFNKRNTDIDKYIYLMALYDRNERLFYRALCEYTELMMPIVYTPTVGKVCQEYGLLYRKPR</sequence>
<proteinExistence type="predicted"/>
<dbReference type="PANTHER" id="PTHR23406:SF90">
    <property type="entry name" value="MALIC ENZYME-RELATED"/>
    <property type="match status" value="1"/>
</dbReference>
<organism evidence="2 3">
    <name type="scientific">Dreissena polymorpha</name>
    <name type="common">Zebra mussel</name>
    <name type="synonym">Mytilus polymorpha</name>
    <dbReference type="NCBI Taxonomy" id="45954"/>
    <lineage>
        <taxon>Eukaryota</taxon>
        <taxon>Metazoa</taxon>
        <taxon>Spiralia</taxon>
        <taxon>Lophotrochozoa</taxon>
        <taxon>Mollusca</taxon>
        <taxon>Bivalvia</taxon>
        <taxon>Autobranchia</taxon>
        <taxon>Heteroconchia</taxon>
        <taxon>Euheterodonta</taxon>
        <taxon>Imparidentia</taxon>
        <taxon>Neoheterodontei</taxon>
        <taxon>Myida</taxon>
        <taxon>Dreissenoidea</taxon>
        <taxon>Dreissenidae</taxon>
        <taxon>Dreissena</taxon>
    </lineage>
</organism>
<evidence type="ECO:0000313" key="2">
    <source>
        <dbReference type="EMBL" id="KAH3725047.1"/>
    </source>
</evidence>
<accession>A0A9D4CID9</accession>
<dbReference type="InterPro" id="IPR012301">
    <property type="entry name" value="Malic_N_dom"/>
</dbReference>
<feature type="domain" description="Malic enzyme N-terminal" evidence="1">
    <location>
        <begin position="43"/>
        <end position="84"/>
    </location>
</feature>
<dbReference type="Gene3D" id="1.20.1370.30">
    <property type="match status" value="1"/>
</dbReference>
<dbReference type="PANTHER" id="PTHR23406">
    <property type="entry name" value="MALIC ENZYME-RELATED"/>
    <property type="match status" value="1"/>
</dbReference>
<evidence type="ECO:0000313" key="3">
    <source>
        <dbReference type="Proteomes" id="UP000828390"/>
    </source>
</evidence>
<keyword evidence="3" id="KW-1185">Reference proteome</keyword>
<dbReference type="GO" id="GO:0004473">
    <property type="term" value="F:malate dehydrogenase (decarboxylating) (NADP+) activity"/>
    <property type="evidence" value="ECO:0007669"/>
    <property type="project" value="TreeGrafter"/>
</dbReference>
<dbReference type="SUPFAM" id="SSF53223">
    <property type="entry name" value="Aminoacid dehydrogenase-like, N-terminal domain"/>
    <property type="match status" value="1"/>
</dbReference>
<dbReference type="Proteomes" id="UP000828390">
    <property type="component" value="Unassembled WGS sequence"/>
</dbReference>
<reference evidence="2" key="1">
    <citation type="journal article" date="2019" name="bioRxiv">
        <title>The Genome of the Zebra Mussel, Dreissena polymorpha: A Resource for Invasive Species Research.</title>
        <authorList>
            <person name="McCartney M.A."/>
            <person name="Auch B."/>
            <person name="Kono T."/>
            <person name="Mallez S."/>
            <person name="Zhang Y."/>
            <person name="Obille A."/>
            <person name="Becker A."/>
            <person name="Abrahante J.E."/>
            <person name="Garbe J."/>
            <person name="Badalamenti J.P."/>
            <person name="Herman A."/>
            <person name="Mangelson H."/>
            <person name="Liachko I."/>
            <person name="Sullivan S."/>
            <person name="Sone E.D."/>
            <person name="Koren S."/>
            <person name="Silverstein K.A.T."/>
            <person name="Beckman K.B."/>
            <person name="Gohl D.M."/>
        </authorList>
    </citation>
    <scope>NUCLEOTIDE SEQUENCE</scope>
    <source>
        <strain evidence="2">Duluth1</strain>
        <tissue evidence="2">Whole animal</tissue>
    </source>
</reference>
<comment type="caution">
    <text evidence="2">The sequence shown here is derived from an EMBL/GenBank/DDBJ whole genome shotgun (WGS) entry which is preliminary data.</text>
</comment>
<dbReference type="GO" id="GO:0005739">
    <property type="term" value="C:mitochondrion"/>
    <property type="evidence" value="ECO:0007669"/>
    <property type="project" value="TreeGrafter"/>
</dbReference>